<feature type="domain" description="Core" evidence="2">
    <location>
        <begin position="1"/>
        <end position="96"/>
    </location>
</feature>
<comment type="caution">
    <text evidence="3">The sequence shown here is derived from an EMBL/GenBank/DDBJ whole genome shotgun (WGS) entry which is preliminary data.</text>
</comment>
<accession>A0A9X2DU50</accession>
<evidence type="ECO:0000256" key="1">
    <source>
        <dbReference type="ARBA" id="ARBA00006718"/>
    </source>
</evidence>
<dbReference type="Pfam" id="PF01521">
    <property type="entry name" value="Fe-S_biosyn"/>
    <property type="match status" value="1"/>
</dbReference>
<comment type="similarity">
    <text evidence="1">Belongs to the HesB/IscA family.</text>
</comment>
<dbReference type="EMBL" id="JAMBOL010000037">
    <property type="protein sequence ID" value="MCM3716418.1"/>
    <property type="molecule type" value="Genomic_DNA"/>
</dbReference>
<dbReference type="InterPro" id="IPR000361">
    <property type="entry name" value="ATAP_core_dom"/>
</dbReference>
<dbReference type="SUPFAM" id="SSF89360">
    <property type="entry name" value="HesB-like domain"/>
    <property type="match status" value="1"/>
</dbReference>
<reference evidence="3" key="1">
    <citation type="submission" date="2022-05" db="EMBL/GenBank/DDBJ databases">
        <title>Comparative Genomics of Spacecraft Associated Microbes.</title>
        <authorList>
            <person name="Tran M.T."/>
            <person name="Wright A."/>
            <person name="Seuylemezian A."/>
            <person name="Eisen J."/>
            <person name="Coil D."/>
        </authorList>
    </citation>
    <scope>NUCLEOTIDE SEQUENCE</scope>
    <source>
        <strain evidence="3">214.1.1</strain>
    </source>
</reference>
<evidence type="ECO:0000313" key="4">
    <source>
        <dbReference type="Proteomes" id="UP001139179"/>
    </source>
</evidence>
<gene>
    <name evidence="3" type="ORF">M3202_20435</name>
</gene>
<evidence type="ECO:0000313" key="3">
    <source>
        <dbReference type="EMBL" id="MCM3716418.1"/>
    </source>
</evidence>
<dbReference type="InterPro" id="IPR008326">
    <property type="entry name" value="PdhI-like"/>
</dbReference>
<name>A0A9X2DU50_9BACI</name>
<dbReference type="RefSeq" id="WP_251225073.1">
    <property type="nucleotide sequence ID" value="NZ_JAMBOL010000037.1"/>
</dbReference>
<protein>
    <submittedName>
        <fullName evidence="3">HesB/YadR/YfhF family protein</fullName>
    </submittedName>
</protein>
<keyword evidence="4" id="KW-1185">Reference proteome</keyword>
<organism evidence="3 4">
    <name type="scientific">Halalkalibacter oceani</name>
    <dbReference type="NCBI Taxonomy" id="1653776"/>
    <lineage>
        <taxon>Bacteria</taxon>
        <taxon>Bacillati</taxon>
        <taxon>Bacillota</taxon>
        <taxon>Bacilli</taxon>
        <taxon>Bacillales</taxon>
        <taxon>Bacillaceae</taxon>
        <taxon>Halalkalibacter</taxon>
    </lineage>
</organism>
<evidence type="ECO:0000259" key="2">
    <source>
        <dbReference type="Pfam" id="PF01521"/>
    </source>
</evidence>
<dbReference type="InterPro" id="IPR035903">
    <property type="entry name" value="HesB-like_dom_sf"/>
</dbReference>
<proteinExistence type="inferred from homology"/>
<dbReference type="AlphaFoldDB" id="A0A9X2DU50"/>
<dbReference type="PIRSF" id="PIRSF034852">
    <property type="entry name" value="UCP034852"/>
    <property type="match status" value="1"/>
</dbReference>
<dbReference type="Proteomes" id="UP001139179">
    <property type="component" value="Unassembled WGS sequence"/>
</dbReference>
<sequence>MNITITKPALQWFKDEFSFADEGKHYIRLFARYGGCGSIQSGFSLGITQEPPAQIGAETTVDGIIFYIEEADIWYFNDHDVTIKYSRKLDEIEFVHQKSEG</sequence>